<keyword evidence="2" id="KW-0732">Signal</keyword>
<dbReference type="EMBL" id="SRRP01000001">
    <property type="protein sequence ID" value="TGN92808.1"/>
    <property type="molecule type" value="Genomic_DNA"/>
</dbReference>
<dbReference type="PROSITE" id="PS51257">
    <property type="entry name" value="PROKAR_LIPOPROTEIN"/>
    <property type="match status" value="1"/>
</dbReference>
<dbReference type="RefSeq" id="WP_135783035.1">
    <property type="nucleotide sequence ID" value="NZ_MRXY01000002.1"/>
</dbReference>
<organism evidence="3 4">
    <name type="scientific">Streptococcus rubneri</name>
    <dbReference type="NCBI Taxonomy" id="1234680"/>
    <lineage>
        <taxon>Bacteria</taxon>
        <taxon>Bacillati</taxon>
        <taxon>Bacillota</taxon>
        <taxon>Bacilli</taxon>
        <taxon>Lactobacillales</taxon>
        <taxon>Streptococcaceae</taxon>
        <taxon>Streptococcus</taxon>
    </lineage>
</organism>
<dbReference type="Pfam" id="PF16305">
    <property type="entry name" value="DUF4947"/>
    <property type="match status" value="1"/>
</dbReference>
<dbReference type="AlphaFoldDB" id="A0A4Z1E206"/>
<accession>A0A4Z1E206</accession>
<evidence type="ECO:0000256" key="1">
    <source>
        <dbReference type="SAM" id="MobiDB-lite"/>
    </source>
</evidence>
<feature type="region of interest" description="Disordered" evidence="1">
    <location>
        <begin position="32"/>
        <end position="80"/>
    </location>
</feature>
<name>A0A4Z1E206_9STRE</name>
<feature type="signal peptide" evidence="2">
    <location>
        <begin position="1"/>
        <end position="23"/>
    </location>
</feature>
<keyword evidence="4" id="KW-1185">Reference proteome</keyword>
<evidence type="ECO:0000256" key="2">
    <source>
        <dbReference type="SAM" id="SignalP"/>
    </source>
</evidence>
<feature type="compositionally biased region" description="Basic and acidic residues" evidence="1">
    <location>
        <begin position="42"/>
        <end position="68"/>
    </location>
</feature>
<dbReference type="OrthoDB" id="2228421at2"/>
<proteinExistence type="predicted"/>
<reference evidence="3 4" key="1">
    <citation type="submission" date="2019-04" db="EMBL/GenBank/DDBJ databases">
        <title>Genome sequencing of Streptococcus rubneri DSM 26920(T).</title>
        <authorList>
            <person name="Kook J.-K."/>
            <person name="Park S.-N."/>
            <person name="Lim Y.K."/>
        </authorList>
    </citation>
    <scope>NUCLEOTIDE SEQUENCE [LARGE SCALE GENOMIC DNA]</scope>
    <source>
        <strain evidence="3 4">DSM 26920</strain>
    </source>
</reference>
<dbReference type="InterPro" id="IPR032542">
    <property type="entry name" value="DUF4947"/>
</dbReference>
<evidence type="ECO:0000313" key="4">
    <source>
        <dbReference type="Proteomes" id="UP000297986"/>
    </source>
</evidence>
<gene>
    <name evidence="3" type="ORF">E5S68_07880</name>
</gene>
<feature type="chain" id="PRO_5039477963" evidence="2">
    <location>
        <begin position="24"/>
        <end position="224"/>
    </location>
</feature>
<sequence>MIKRKKILLCLLTLNLLSLTACIPDVKFDFKEDHPSSSSSVRKGETSESETSKRNSSSDHSSEQESHSETIPSSSQVTKPLEKLPLHASEAPQDKIYATRGSIVFYYKEGDTISAQIPYFEGYTKKIVQKILGKPDQKQQSIKYLQETFKERELENVKALYQDGKITEEEAKAFFMSAVDLSQALNFGSTYTIFTYKKGKIQLVFEEDQLIYVTPDPDVLYFKL</sequence>
<comment type="caution">
    <text evidence="3">The sequence shown here is derived from an EMBL/GenBank/DDBJ whole genome shotgun (WGS) entry which is preliminary data.</text>
</comment>
<dbReference type="Proteomes" id="UP000297986">
    <property type="component" value="Unassembled WGS sequence"/>
</dbReference>
<evidence type="ECO:0000313" key="3">
    <source>
        <dbReference type="EMBL" id="TGN92808.1"/>
    </source>
</evidence>
<protein>
    <submittedName>
        <fullName evidence="3">DUF4947 domain-containing protein</fullName>
    </submittedName>
</protein>